<sequence>MKDILFSQRIGKALVTRLRFQVSKGGGEHMFSSDFRARLVLVTVLRRADCVGTHSACRRRTAVGFNDPRTEFSRCIPKHLSPRKPAPRVASLHECTLLIQRISCGVAAIIDGQRFLSDLTSLFSRASHYDGWLATVSDAPLPLHFIGGASVAHIIRLCCFNSMDIEWISIYFVWTDDGMSIMMLFPVLVLDFNMIYIPIPVPLL</sequence>
<dbReference type="Proteomes" id="UP000299102">
    <property type="component" value="Unassembled WGS sequence"/>
</dbReference>
<accession>A0A4C1ZQ64</accession>
<evidence type="ECO:0000313" key="2">
    <source>
        <dbReference type="Proteomes" id="UP000299102"/>
    </source>
</evidence>
<organism evidence="1 2">
    <name type="scientific">Eumeta variegata</name>
    <name type="common">Bagworm moth</name>
    <name type="synonym">Eumeta japonica</name>
    <dbReference type="NCBI Taxonomy" id="151549"/>
    <lineage>
        <taxon>Eukaryota</taxon>
        <taxon>Metazoa</taxon>
        <taxon>Ecdysozoa</taxon>
        <taxon>Arthropoda</taxon>
        <taxon>Hexapoda</taxon>
        <taxon>Insecta</taxon>
        <taxon>Pterygota</taxon>
        <taxon>Neoptera</taxon>
        <taxon>Endopterygota</taxon>
        <taxon>Lepidoptera</taxon>
        <taxon>Glossata</taxon>
        <taxon>Ditrysia</taxon>
        <taxon>Tineoidea</taxon>
        <taxon>Psychidae</taxon>
        <taxon>Oiketicinae</taxon>
        <taxon>Eumeta</taxon>
    </lineage>
</organism>
<reference evidence="1 2" key="1">
    <citation type="journal article" date="2019" name="Commun. Biol.">
        <title>The bagworm genome reveals a unique fibroin gene that provides high tensile strength.</title>
        <authorList>
            <person name="Kono N."/>
            <person name="Nakamura H."/>
            <person name="Ohtoshi R."/>
            <person name="Tomita M."/>
            <person name="Numata K."/>
            <person name="Arakawa K."/>
        </authorList>
    </citation>
    <scope>NUCLEOTIDE SEQUENCE [LARGE SCALE GENOMIC DNA]</scope>
</reference>
<dbReference type="AlphaFoldDB" id="A0A4C1ZQ64"/>
<comment type="caution">
    <text evidence="1">The sequence shown here is derived from an EMBL/GenBank/DDBJ whole genome shotgun (WGS) entry which is preliminary data.</text>
</comment>
<name>A0A4C1ZQ64_EUMVA</name>
<gene>
    <name evidence="1" type="ORF">EVAR_65757_1</name>
</gene>
<keyword evidence="2" id="KW-1185">Reference proteome</keyword>
<protein>
    <submittedName>
        <fullName evidence="1">Uncharacterized protein</fullName>
    </submittedName>
</protein>
<evidence type="ECO:0000313" key="1">
    <source>
        <dbReference type="EMBL" id="GBP89868.1"/>
    </source>
</evidence>
<dbReference type="EMBL" id="BGZK01002039">
    <property type="protein sequence ID" value="GBP89868.1"/>
    <property type="molecule type" value="Genomic_DNA"/>
</dbReference>
<proteinExistence type="predicted"/>